<keyword evidence="1" id="KW-1133">Transmembrane helix</keyword>
<evidence type="ECO:0000313" key="3">
    <source>
        <dbReference type="Proteomes" id="UP000756132"/>
    </source>
</evidence>
<dbReference type="OMA" id="DWWGVSA"/>
<name>A0A9Q8P325_PASFU</name>
<keyword evidence="1" id="KW-0812">Transmembrane</keyword>
<gene>
    <name evidence="2" type="ORF">CLAFUR5_01494</name>
</gene>
<feature type="transmembrane region" description="Helical" evidence="1">
    <location>
        <begin position="250"/>
        <end position="268"/>
    </location>
</feature>
<evidence type="ECO:0000313" key="2">
    <source>
        <dbReference type="EMBL" id="UJO11488.1"/>
    </source>
</evidence>
<dbReference type="RefSeq" id="XP_047755854.1">
    <property type="nucleotide sequence ID" value="XM_047900642.1"/>
</dbReference>
<organism evidence="2 3">
    <name type="scientific">Passalora fulva</name>
    <name type="common">Tomato leaf mold</name>
    <name type="synonym">Cladosporium fulvum</name>
    <dbReference type="NCBI Taxonomy" id="5499"/>
    <lineage>
        <taxon>Eukaryota</taxon>
        <taxon>Fungi</taxon>
        <taxon>Dikarya</taxon>
        <taxon>Ascomycota</taxon>
        <taxon>Pezizomycotina</taxon>
        <taxon>Dothideomycetes</taxon>
        <taxon>Dothideomycetidae</taxon>
        <taxon>Mycosphaerellales</taxon>
        <taxon>Mycosphaerellaceae</taxon>
        <taxon>Fulvia</taxon>
    </lineage>
</organism>
<feature type="transmembrane region" description="Helical" evidence="1">
    <location>
        <begin position="173"/>
        <end position="192"/>
    </location>
</feature>
<keyword evidence="1" id="KW-0472">Membrane</keyword>
<dbReference type="OrthoDB" id="2956246at2759"/>
<dbReference type="EMBL" id="CP090163">
    <property type="protein sequence ID" value="UJO11488.1"/>
    <property type="molecule type" value="Genomic_DNA"/>
</dbReference>
<keyword evidence="3" id="KW-1185">Reference proteome</keyword>
<dbReference type="KEGG" id="ffu:CLAFUR5_01494"/>
<evidence type="ECO:0000256" key="1">
    <source>
        <dbReference type="SAM" id="Phobius"/>
    </source>
</evidence>
<reference evidence="2" key="2">
    <citation type="journal article" date="2022" name="Microb. Genom.">
        <title>A chromosome-scale genome assembly of the tomato pathogen Cladosporium fulvum reveals a compartmentalized genome architecture and the presence of a dispensable chromosome.</title>
        <authorList>
            <person name="Zaccaron A.Z."/>
            <person name="Chen L.H."/>
            <person name="Samaras A."/>
            <person name="Stergiopoulos I."/>
        </authorList>
    </citation>
    <scope>NUCLEOTIDE SEQUENCE</scope>
    <source>
        <strain evidence="2">Race5_Kim</strain>
    </source>
</reference>
<protein>
    <submittedName>
        <fullName evidence="2">Uncharacterized protein</fullName>
    </submittedName>
</protein>
<reference evidence="2" key="1">
    <citation type="submission" date="2021-12" db="EMBL/GenBank/DDBJ databases">
        <authorList>
            <person name="Zaccaron A."/>
            <person name="Stergiopoulos I."/>
        </authorList>
    </citation>
    <scope>NUCLEOTIDE SEQUENCE</scope>
    <source>
        <strain evidence="2">Race5_Kim</strain>
    </source>
</reference>
<feature type="transmembrane region" description="Helical" evidence="1">
    <location>
        <begin position="149"/>
        <end position="167"/>
    </location>
</feature>
<dbReference type="GeneID" id="71981372"/>
<feature type="transmembrane region" description="Helical" evidence="1">
    <location>
        <begin position="274"/>
        <end position="293"/>
    </location>
</feature>
<dbReference type="AlphaFoldDB" id="A0A9Q8P325"/>
<accession>A0A9Q8P325</accession>
<proteinExistence type="predicted"/>
<sequence>MDLLGRVWDTLKMYVSVERSVKLPAALQDWKVSLDAAGLVALADLTTVQQRTALTGTSSFLDALVLSPGLHRQHHAPELNGGEYPACAAMTTGYIFRVENQATVAYLQKVGSTAHLTTLSVENVKDHMTGSQKVLSCFYDFRGGTSTATLAYMIAVALTVAVLVREILAQDWWTVAVILLLVAARAINTFVLRRRAVPGWYGAPEPGVKSDLLVLLSQDRWIRIQGATDDVKAVTAGQWLGEPTFIESSLVALATLLVYLDAALAGNAGQEGKLLLLVLLFSSVALLGLANHFTDTFTMHGRLVKVKGEPKLYDRRLTLTKELVKEFGRTDCFVGMGMTTPEKADEIKESYDKPVVM</sequence>
<dbReference type="Proteomes" id="UP000756132">
    <property type="component" value="Chromosome 1"/>
</dbReference>